<keyword evidence="2" id="KW-1185">Reference proteome</keyword>
<evidence type="ECO:0000313" key="1">
    <source>
        <dbReference type="EMBL" id="KRY37555.1"/>
    </source>
</evidence>
<dbReference type="InParanoid" id="A0A0V1BLY3"/>
<comment type="caution">
    <text evidence="1">The sequence shown here is derived from an EMBL/GenBank/DDBJ whole genome shotgun (WGS) entry which is preliminary data.</text>
</comment>
<dbReference type="EMBL" id="JYDH01000032">
    <property type="protein sequence ID" value="KRY37555.1"/>
    <property type="molecule type" value="Genomic_DNA"/>
</dbReference>
<name>A0A0V1BLY3_TRISP</name>
<accession>A0A0V1BLY3</accession>
<proteinExistence type="predicted"/>
<gene>
    <name evidence="1" type="ORF">T01_5299</name>
</gene>
<organism evidence="1 2">
    <name type="scientific">Trichinella spiralis</name>
    <name type="common">Trichina worm</name>
    <dbReference type="NCBI Taxonomy" id="6334"/>
    <lineage>
        <taxon>Eukaryota</taxon>
        <taxon>Metazoa</taxon>
        <taxon>Ecdysozoa</taxon>
        <taxon>Nematoda</taxon>
        <taxon>Enoplea</taxon>
        <taxon>Dorylaimia</taxon>
        <taxon>Trichinellida</taxon>
        <taxon>Trichinellidae</taxon>
        <taxon>Trichinella</taxon>
    </lineage>
</organism>
<dbReference type="Proteomes" id="UP000054776">
    <property type="component" value="Unassembled WGS sequence"/>
</dbReference>
<sequence>MPLQFHKRALARYSSNVKNYFVDYFQMNRNSLGLNLKVVWITLLCFRYDLQLIFSQDFQPGAYPES</sequence>
<protein>
    <submittedName>
        <fullName evidence="1">Uncharacterized protein</fullName>
    </submittedName>
</protein>
<dbReference type="AlphaFoldDB" id="A0A0V1BLY3"/>
<evidence type="ECO:0000313" key="2">
    <source>
        <dbReference type="Proteomes" id="UP000054776"/>
    </source>
</evidence>
<reference evidence="1 2" key="1">
    <citation type="submission" date="2015-01" db="EMBL/GenBank/DDBJ databases">
        <title>Evolution of Trichinella species and genotypes.</title>
        <authorList>
            <person name="Korhonen P.K."/>
            <person name="Edoardo P."/>
            <person name="Giuseppe L.R."/>
            <person name="Gasser R.B."/>
        </authorList>
    </citation>
    <scope>NUCLEOTIDE SEQUENCE [LARGE SCALE GENOMIC DNA]</scope>
    <source>
        <strain evidence="1">ISS3</strain>
    </source>
</reference>